<protein>
    <submittedName>
        <fullName evidence="1">Uncharacterized protein</fullName>
    </submittedName>
</protein>
<accession>A0A2V1DML1</accession>
<dbReference type="Proteomes" id="UP000244855">
    <property type="component" value="Unassembled WGS sequence"/>
</dbReference>
<proteinExistence type="predicted"/>
<reference evidence="1 2" key="1">
    <citation type="journal article" date="2018" name="Sci. Rep.">
        <title>Comparative genomics provides insights into the lifestyle and reveals functional heterogeneity of dark septate endophytic fungi.</title>
        <authorList>
            <person name="Knapp D.G."/>
            <person name="Nemeth J.B."/>
            <person name="Barry K."/>
            <person name="Hainaut M."/>
            <person name="Henrissat B."/>
            <person name="Johnson J."/>
            <person name="Kuo A."/>
            <person name="Lim J.H.P."/>
            <person name="Lipzen A."/>
            <person name="Nolan M."/>
            <person name="Ohm R.A."/>
            <person name="Tamas L."/>
            <person name="Grigoriev I.V."/>
            <person name="Spatafora J.W."/>
            <person name="Nagy L.G."/>
            <person name="Kovacs G.M."/>
        </authorList>
    </citation>
    <scope>NUCLEOTIDE SEQUENCE [LARGE SCALE GENOMIC DNA]</scope>
    <source>
        <strain evidence="1 2">DSE2036</strain>
    </source>
</reference>
<dbReference type="EMBL" id="KZ805392">
    <property type="protein sequence ID" value="PVH99457.1"/>
    <property type="molecule type" value="Genomic_DNA"/>
</dbReference>
<name>A0A2V1DML1_9PLEO</name>
<sequence>MPLFLFSSFFVYCSEVLRVWRFPQTPSRPRSLGTCNMPSRRPRGPWHQLLLPAKQALLRRPKCLLDGLRAWSEGSALTALSPLTTLVLPASIEMFRLHFRQSLYRNNMIFPCVSQIELSGCLSVSHRNHYYMPRDQ</sequence>
<evidence type="ECO:0000313" key="2">
    <source>
        <dbReference type="Proteomes" id="UP000244855"/>
    </source>
</evidence>
<gene>
    <name evidence="1" type="ORF">DM02DRAFT_433875</name>
</gene>
<organism evidence="1 2">
    <name type="scientific">Periconia macrospinosa</name>
    <dbReference type="NCBI Taxonomy" id="97972"/>
    <lineage>
        <taxon>Eukaryota</taxon>
        <taxon>Fungi</taxon>
        <taxon>Dikarya</taxon>
        <taxon>Ascomycota</taxon>
        <taxon>Pezizomycotina</taxon>
        <taxon>Dothideomycetes</taxon>
        <taxon>Pleosporomycetidae</taxon>
        <taxon>Pleosporales</taxon>
        <taxon>Massarineae</taxon>
        <taxon>Periconiaceae</taxon>
        <taxon>Periconia</taxon>
    </lineage>
</organism>
<evidence type="ECO:0000313" key="1">
    <source>
        <dbReference type="EMBL" id="PVH99457.1"/>
    </source>
</evidence>
<dbReference type="AlphaFoldDB" id="A0A2V1DML1"/>
<keyword evidence="2" id="KW-1185">Reference proteome</keyword>